<dbReference type="Proteomes" id="UP001208689">
    <property type="component" value="Chromosome"/>
</dbReference>
<dbReference type="EMBL" id="CP104013">
    <property type="protein sequence ID" value="UYP44965.1"/>
    <property type="molecule type" value="Genomic_DNA"/>
</dbReference>
<organism evidence="1 2">
    <name type="scientific">Candidatus Lokiarchaeum ossiferum</name>
    <dbReference type="NCBI Taxonomy" id="2951803"/>
    <lineage>
        <taxon>Archaea</taxon>
        <taxon>Promethearchaeati</taxon>
        <taxon>Promethearchaeota</taxon>
        <taxon>Promethearchaeia</taxon>
        <taxon>Promethearchaeales</taxon>
        <taxon>Promethearchaeaceae</taxon>
        <taxon>Candidatus Lokiarchaeum</taxon>
    </lineage>
</organism>
<protein>
    <submittedName>
        <fullName evidence="1">Uncharacterized protein</fullName>
    </submittedName>
</protein>
<reference evidence="1" key="1">
    <citation type="submission" date="2022-09" db="EMBL/GenBank/DDBJ databases">
        <title>Actin cytoskeleton and complex cell architecture in an #Asgard archaeon.</title>
        <authorList>
            <person name="Ponce Toledo R.I."/>
            <person name="Schleper C."/>
            <person name="Rodrigues Oliveira T."/>
            <person name="Wollweber F."/>
            <person name="Xu J."/>
            <person name="Rittmann S."/>
            <person name="Klingl A."/>
            <person name="Pilhofer M."/>
        </authorList>
    </citation>
    <scope>NUCLEOTIDE SEQUENCE</scope>
    <source>
        <strain evidence="1">B-35</strain>
    </source>
</reference>
<proteinExistence type="predicted"/>
<evidence type="ECO:0000313" key="1">
    <source>
        <dbReference type="EMBL" id="UYP44965.1"/>
    </source>
</evidence>
<keyword evidence="2" id="KW-1185">Reference proteome</keyword>
<evidence type="ECO:0000313" key="2">
    <source>
        <dbReference type="Proteomes" id="UP001208689"/>
    </source>
</evidence>
<accession>A0ABY6HN85</accession>
<gene>
    <name evidence="1" type="ORF">NEF87_001250</name>
</gene>
<name>A0ABY6HN85_9ARCH</name>
<sequence length="54" mass="6270">MIFQSEETIIFLTSFLLNYVIPSSLIYQNLGGYHFFLGVIKKLKKVAEFNINNL</sequence>